<keyword evidence="3" id="KW-1185">Reference proteome</keyword>
<dbReference type="EMBL" id="JAABLQ010000001">
    <property type="protein sequence ID" value="NBN78024.1"/>
    <property type="molecule type" value="Genomic_DNA"/>
</dbReference>
<evidence type="ECO:0000313" key="2">
    <source>
        <dbReference type="EMBL" id="NBN78024.1"/>
    </source>
</evidence>
<proteinExistence type="predicted"/>
<feature type="chain" id="PRO_5030800116" description="DUF4347 domain-containing protein" evidence="1">
    <location>
        <begin position="28"/>
        <end position="270"/>
    </location>
</feature>
<keyword evidence="1" id="KW-0732">Signal</keyword>
<sequence>MPALRTRLKVSLTAALLALAQMSAALADGAVVMTSAICDNPRDAIDTLWVSSRFGANDVFYMRADTNQVVAMSAAVAFDARQDIFVVSHGNEDDIGPFAKAQFAANLFAAHPSLPARVYFDSCNAASGVQTVLAETNQLYGNQIPALYGPQGPCQLVGNGNPDVASAENRYDAGLQPGNQFAAVADNIMTVWTTQPYAASGMTWQAACETYANAADMPNLDAFRLAVQHTFLNAPVYPIGESHNYGLLIQWNTGGQAFFQCGLANAVACP</sequence>
<name>A0A7X5F3X1_9HYPH</name>
<organism evidence="2 3">
    <name type="scientific">Pannonibacter tanglangensis</name>
    <dbReference type="NCBI Taxonomy" id="2750084"/>
    <lineage>
        <taxon>Bacteria</taxon>
        <taxon>Pseudomonadati</taxon>
        <taxon>Pseudomonadota</taxon>
        <taxon>Alphaproteobacteria</taxon>
        <taxon>Hyphomicrobiales</taxon>
        <taxon>Stappiaceae</taxon>
        <taxon>Pannonibacter</taxon>
    </lineage>
</organism>
<protein>
    <recommendedName>
        <fullName evidence="4">DUF4347 domain-containing protein</fullName>
    </recommendedName>
</protein>
<reference evidence="3" key="1">
    <citation type="submission" date="2020-01" db="EMBL/GenBank/DDBJ databases">
        <authorList>
            <person name="Fang Y."/>
            <person name="Sun R."/>
            <person name="Nie L."/>
            <person name="He J."/>
            <person name="Hao L."/>
            <person name="Wang L."/>
            <person name="Su S."/>
            <person name="Lv E."/>
            <person name="Zhang Z."/>
            <person name="Xie R."/>
            <person name="Liu H."/>
        </authorList>
    </citation>
    <scope>NUCLEOTIDE SEQUENCE [LARGE SCALE GENOMIC DNA]</scope>
    <source>
        <strain evidence="3">XCT-53</strain>
    </source>
</reference>
<dbReference type="RefSeq" id="WP_161708214.1">
    <property type="nucleotide sequence ID" value="NZ_JAABLQ010000001.1"/>
</dbReference>
<dbReference type="AlphaFoldDB" id="A0A7X5F3X1"/>
<feature type="signal peptide" evidence="1">
    <location>
        <begin position="1"/>
        <end position="27"/>
    </location>
</feature>
<comment type="caution">
    <text evidence="2">The sequence shown here is derived from an EMBL/GenBank/DDBJ whole genome shotgun (WGS) entry which is preliminary data.</text>
</comment>
<evidence type="ECO:0008006" key="4">
    <source>
        <dbReference type="Google" id="ProtNLM"/>
    </source>
</evidence>
<evidence type="ECO:0000313" key="3">
    <source>
        <dbReference type="Proteomes" id="UP000586722"/>
    </source>
</evidence>
<evidence type="ECO:0000256" key="1">
    <source>
        <dbReference type="SAM" id="SignalP"/>
    </source>
</evidence>
<dbReference type="Proteomes" id="UP000586722">
    <property type="component" value="Unassembled WGS sequence"/>
</dbReference>
<gene>
    <name evidence="2" type="ORF">GWI72_07060</name>
</gene>
<accession>A0A7X5F3X1</accession>